<comment type="caution">
    <text evidence="4">The sequence shown here is derived from an EMBL/GenBank/DDBJ whole genome shotgun (WGS) entry which is preliminary data.</text>
</comment>
<organism evidence="4 5">
    <name type="scientific">Parasponia andersonii</name>
    <name type="common">Sponia andersonii</name>
    <dbReference type="NCBI Taxonomy" id="3476"/>
    <lineage>
        <taxon>Eukaryota</taxon>
        <taxon>Viridiplantae</taxon>
        <taxon>Streptophyta</taxon>
        <taxon>Embryophyta</taxon>
        <taxon>Tracheophyta</taxon>
        <taxon>Spermatophyta</taxon>
        <taxon>Magnoliopsida</taxon>
        <taxon>eudicotyledons</taxon>
        <taxon>Gunneridae</taxon>
        <taxon>Pentapetalae</taxon>
        <taxon>rosids</taxon>
        <taxon>fabids</taxon>
        <taxon>Rosales</taxon>
        <taxon>Cannabaceae</taxon>
        <taxon>Parasponia</taxon>
    </lineage>
</organism>
<dbReference type="PANTHER" id="PTHR31048">
    <property type="entry name" value="OS03G0233200 PROTEIN"/>
    <property type="match status" value="1"/>
</dbReference>
<keyword evidence="2" id="KW-1133">Transmembrane helix</keyword>
<name>A0A2P5BXG8_PARAD</name>
<dbReference type="Gene3D" id="2.60.110.10">
    <property type="entry name" value="Thaumatin"/>
    <property type="match status" value="1"/>
</dbReference>
<keyword evidence="5" id="KW-1185">Reference proteome</keyword>
<dbReference type="SUPFAM" id="SSF49870">
    <property type="entry name" value="Osmotin, thaumatin-like protein"/>
    <property type="match status" value="1"/>
</dbReference>
<dbReference type="InterPro" id="IPR037176">
    <property type="entry name" value="Osmotin/thaumatin-like_sf"/>
</dbReference>
<proteinExistence type="inferred from homology"/>
<evidence type="ECO:0000256" key="1">
    <source>
        <dbReference type="ARBA" id="ARBA00010607"/>
    </source>
</evidence>
<dbReference type="PRINTS" id="PR00347">
    <property type="entry name" value="THAUMATIN"/>
</dbReference>
<dbReference type="InterPro" id="IPR001938">
    <property type="entry name" value="Thaumatin"/>
</dbReference>
<dbReference type="EMBL" id="JXTB01000206">
    <property type="protein sequence ID" value="PON53480.1"/>
    <property type="molecule type" value="Genomic_DNA"/>
</dbReference>
<feature type="chain" id="PRO_5015154229" evidence="3">
    <location>
        <begin position="25"/>
        <end position="326"/>
    </location>
</feature>
<keyword evidence="2" id="KW-0472">Membrane</keyword>
<evidence type="ECO:0000256" key="2">
    <source>
        <dbReference type="SAM" id="Phobius"/>
    </source>
</evidence>
<dbReference type="SMART" id="SM00205">
    <property type="entry name" value="THN"/>
    <property type="match status" value="1"/>
</dbReference>
<dbReference type="Pfam" id="PF00314">
    <property type="entry name" value="Thaumatin"/>
    <property type="match status" value="1"/>
</dbReference>
<comment type="similarity">
    <text evidence="1">Belongs to the thaumatin family.</text>
</comment>
<sequence>MGFSTTLILISLPFLLQFLPGTNSATFTIINSCNYNIWPAILSNPGSPPLSPTGFILSQGDSLEISVPSTWSGQLWGRTQCAADAAGNFTCLTGDCGTSTVECGGGQLSPPATTADFILTDSWPSSYLVSVVDGYNLPIMVVPQGGTRSQNCETVGCVIYSNSNYFPQELRVTSATGNETVALKSACGGASTAPADCNPNSNPNLFKKSCPQAQTSASDTSSSFTCQSVDYTVHFCPSGFSSTGSAGTGDIIPQDQNNNNGSSDGLYGKKEVKSNFIIGVGVAAAVIGIVFIIWIWRRCLRSKCELHPCTCTCCTLFSCSICIDHK</sequence>
<dbReference type="Proteomes" id="UP000237105">
    <property type="component" value="Unassembled WGS sequence"/>
</dbReference>
<evidence type="ECO:0000313" key="4">
    <source>
        <dbReference type="EMBL" id="PON53480.1"/>
    </source>
</evidence>
<dbReference type="PROSITE" id="PS51367">
    <property type="entry name" value="THAUMATIN_2"/>
    <property type="match status" value="1"/>
</dbReference>
<feature type="transmembrane region" description="Helical" evidence="2">
    <location>
        <begin position="276"/>
        <end position="296"/>
    </location>
</feature>
<accession>A0A2P5BXG8</accession>
<dbReference type="AlphaFoldDB" id="A0A2P5BXG8"/>
<keyword evidence="3" id="KW-0732">Signal</keyword>
<dbReference type="OrthoDB" id="202203at2759"/>
<protein>
    <submittedName>
        <fullName evidence="4">Thaumatin</fullName>
    </submittedName>
</protein>
<gene>
    <name evidence="4" type="primary">PanTLP2</name>
    <name evidence="4" type="ORF">PanWU01x14_202000</name>
</gene>
<keyword evidence="2" id="KW-0812">Transmembrane</keyword>
<evidence type="ECO:0000313" key="5">
    <source>
        <dbReference type="Proteomes" id="UP000237105"/>
    </source>
</evidence>
<evidence type="ECO:0000256" key="3">
    <source>
        <dbReference type="SAM" id="SignalP"/>
    </source>
</evidence>
<feature type="signal peptide" evidence="3">
    <location>
        <begin position="1"/>
        <end position="24"/>
    </location>
</feature>
<reference evidence="5" key="1">
    <citation type="submission" date="2016-06" db="EMBL/GenBank/DDBJ databases">
        <title>Parallel loss of symbiosis genes in relatives of nitrogen-fixing non-legume Parasponia.</title>
        <authorList>
            <person name="Van Velzen R."/>
            <person name="Holmer R."/>
            <person name="Bu F."/>
            <person name="Rutten L."/>
            <person name="Van Zeijl A."/>
            <person name="Liu W."/>
            <person name="Santuari L."/>
            <person name="Cao Q."/>
            <person name="Sharma T."/>
            <person name="Shen D."/>
            <person name="Roswanjaya Y."/>
            <person name="Wardhani T."/>
            <person name="Kalhor M.S."/>
            <person name="Jansen J."/>
            <person name="Van den Hoogen J."/>
            <person name="Gungor B."/>
            <person name="Hartog M."/>
            <person name="Hontelez J."/>
            <person name="Verver J."/>
            <person name="Yang W.-C."/>
            <person name="Schijlen E."/>
            <person name="Repin R."/>
            <person name="Schilthuizen M."/>
            <person name="Schranz E."/>
            <person name="Heidstra R."/>
            <person name="Miyata K."/>
            <person name="Fedorova E."/>
            <person name="Kohlen W."/>
            <person name="Bisseling T."/>
            <person name="Smit S."/>
            <person name="Geurts R."/>
        </authorList>
    </citation>
    <scope>NUCLEOTIDE SEQUENCE [LARGE SCALE GENOMIC DNA]</scope>
    <source>
        <strain evidence="5">cv. WU1-14</strain>
    </source>
</reference>